<evidence type="ECO:0000256" key="1">
    <source>
        <dbReference type="PROSITE-ProRule" id="PRU00175"/>
    </source>
</evidence>
<sequence>MRAPQSKPLGRMMGHTCKCGATIICPPRVRPCTKKHVSDGDGVCVVCMEVPPEAVFVPCGHLVACMQCVSHMSEAIAERREQKKPRPDRPLCLVCRARVKQIVKVFTT</sequence>
<dbReference type="PROSITE" id="PS50089">
    <property type="entry name" value="ZF_RING_2"/>
    <property type="match status" value="1"/>
</dbReference>
<protein>
    <recommendedName>
        <fullName evidence="2">RING-type domain-containing protein</fullName>
    </recommendedName>
</protein>
<accession>A0A8T0HID2</accession>
<organism evidence="3 4">
    <name type="scientific">Ceratodon purpureus</name>
    <name type="common">Fire moss</name>
    <name type="synonym">Dicranum purpureum</name>
    <dbReference type="NCBI Taxonomy" id="3225"/>
    <lineage>
        <taxon>Eukaryota</taxon>
        <taxon>Viridiplantae</taxon>
        <taxon>Streptophyta</taxon>
        <taxon>Embryophyta</taxon>
        <taxon>Bryophyta</taxon>
        <taxon>Bryophytina</taxon>
        <taxon>Bryopsida</taxon>
        <taxon>Dicranidae</taxon>
        <taxon>Pseudoditrichales</taxon>
        <taxon>Ditrichaceae</taxon>
        <taxon>Ceratodon</taxon>
    </lineage>
</organism>
<keyword evidence="4" id="KW-1185">Reference proteome</keyword>
<keyword evidence="1" id="KW-0863">Zinc-finger</keyword>
<dbReference type="GO" id="GO:0008270">
    <property type="term" value="F:zinc ion binding"/>
    <property type="evidence" value="ECO:0007669"/>
    <property type="project" value="UniProtKB-KW"/>
</dbReference>
<gene>
    <name evidence="3" type="ORF">KC19_6G076500</name>
</gene>
<dbReference type="PANTHER" id="PTHR14879:SF5">
    <property type="entry name" value="RING-TYPE DOMAIN-CONTAINING PROTEIN"/>
    <property type="match status" value="1"/>
</dbReference>
<evidence type="ECO:0000313" key="4">
    <source>
        <dbReference type="Proteomes" id="UP000822688"/>
    </source>
</evidence>
<dbReference type="Gene3D" id="3.30.40.10">
    <property type="entry name" value="Zinc/RING finger domain, C3HC4 (zinc finger)"/>
    <property type="match status" value="1"/>
</dbReference>
<proteinExistence type="predicted"/>
<feature type="domain" description="RING-type" evidence="2">
    <location>
        <begin position="44"/>
        <end position="96"/>
    </location>
</feature>
<dbReference type="EMBL" id="CM026427">
    <property type="protein sequence ID" value="KAG0569242.1"/>
    <property type="molecule type" value="Genomic_DNA"/>
</dbReference>
<evidence type="ECO:0000259" key="2">
    <source>
        <dbReference type="PROSITE" id="PS50089"/>
    </source>
</evidence>
<dbReference type="SUPFAM" id="SSF57850">
    <property type="entry name" value="RING/U-box"/>
    <property type="match status" value="1"/>
</dbReference>
<name>A0A8T0HID2_CERPU</name>
<dbReference type="Proteomes" id="UP000822688">
    <property type="component" value="Chromosome 6"/>
</dbReference>
<keyword evidence="1" id="KW-0862">Zinc</keyword>
<dbReference type="InterPro" id="IPR013083">
    <property type="entry name" value="Znf_RING/FYVE/PHD"/>
</dbReference>
<dbReference type="Pfam" id="PF13920">
    <property type="entry name" value="zf-C3HC4_3"/>
    <property type="match status" value="1"/>
</dbReference>
<dbReference type="PANTHER" id="PTHR14879">
    <property type="entry name" value="CASPASE REGULATOR, RING FINGER DOMAIN-CONTAINING"/>
    <property type="match status" value="1"/>
</dbReference>
<evidence type="ECO:0000313" key="3">
    <source>
        <dbReference type="EMBL" id="KAG0569242.1"/>
    </source>
</evidence>
<keyword evidence="1" id="KW-0479">Metal-binding</keyword>
<reference evidence="3 4" key="1">
    <citation type="submission" date="2020-06" db="EMBL/GenBank/DDBJ databases">
        <title>WGS assembly of Ceratodon purpureus strain R40.</title>
        <authorList>
            <person name="Carey S.B."/>
            <person name="Jenkins J."/>
            <person name="Shu S."/>
            <person name="Lovell J.T."/>
            <person name="Sreedasyam A."/>
            <person name="Maumus F."/>
            <person name="Tiley G.P."/>
            <person name="Fernandez-Pozo N."/>
            <person name="Barry K."/>
            <person name="Chen C."/>
            <person name="Wang M."/>
            <person name="Lipzen A."/>
            <person name="Daum C."/>
            <person name="Saski C.A."/>
            <person name="Payton A.C."/>
            <person name="Mcbreen J.C."/>
            <person name="Conrad R.E."/>
            <person name="Kollar L.M."/>
            <person name="Olsson S."/>
            <person name="Huttunen S."/>
            <person name="Landis J.B."/>
            <person name="Wickett N.J."/>
            <person name="Johnson M.G."/>
            <person name="Rensing S.A."/>
            <person name="Grimwood J."/>
            <person name="Schmutz J."/>
            <person name="Mcdaniel S.F."/>
        </authorList>
    </citation>
    <scope>NUCLEOTIDE SEQUENCE [LARGE SCALE GENOMIC DNA]</scope>
    <source>
        <strain evidence="3 4">R40</strain>
    </source>
</reference>
<dbReference type="InterPro" id="IPR051728">
    <property type="entry name" value="RING-FYVE_E3_ubiquitin-ligase"/>
</dbReference>
<dbReference type="InterPro" id="IPR001841">
    <property type="entry name" value="Znf_RING"/>
</dbReference>
<dbReference type="AlphaFoldDB" id="A0A8T0HID2"/>
<dbReference type="EMBL" id="CM026427">
    <property type="protein sequence ID" value="KAG0569241.1"/>
    <property type="molecule type" value="Genomic_DNA"/>
</dbReference>
<comment type="caution">
    <text evidence="3">The sequence shown here is derived from an EMBL/GenBank/DDBJ whole genome shotgun (WGS) entry which is preliminary data.</text>
</comment>
<dbReference type="OrthoDB" id="1711136at2759"/>